<name>A0A4R1PS49_9GAMM</name>
<organism evidence="1 2">
    <name type="scientific">Azotobacter chroococcum</name>
    <dbReference type="NCBI Taxonomy" id="353"/>
    <lineage>
        <taxon>Bacteria</taxon>
        <taxon>Pseudomonadati</taxon>
        <taxon>Pseudomonadota</taxon>
        <taxon>Gammaproteobacteria</taxon>
        <taxon>Pseudomonadales</taxon>
        <taxon>Pseudomonadaceae</taxon>
        <taxon>Azotobacter</taxon>
    </lineage>
</organism>
<reference evidence="1 2" key="1">
    <citation type="submission" date="2019-03" db="EMBL/GenBank/DDBJ databases">
        <title>Genomic Encyclopedia of Type Strains, Phase IV (KMG-IV): sequencing the most valuable type-strain genomes for metagenomic binning, comparative biology and taxonomic classification.</title>
        <authorList>
            <person name="Goeker M."/>
        </authorList>
    </citation>
    <scope>NUCLEOTIDE SEQUENCE [LARGE SCALE GENOMIC DNA]</scope>
    <source>
        <strain evidence="1 2">DSM 2286</strain>
    </source>
</reference>
<proteinExistence type="predicted"/>
<comment type="caution">
    <text evidence="1">The sequence shown here is derived from an EMBL/GenBank/DDBJ whole genome shotgun (WGS) entry which is preliminary data.</text>
</comment>
<dbReference type="AlphaFoldDB" id="A0A4R1PS49"/>
<dbReference type="RefSeq" id="WP_131299057.1">
    <property type="nucleotide sequence ID" value="NZ_JBHLST010000024.1"/>
</dbReference>
<sequence>MKLISARQAWGDAYHHSQKSILEAAAQRAELELKKDRIRAKRIEKGRQVMPANETRWGVDHSIARCEHMLAAGLVQSAIATLAPPLQHLGHFLYSPIATGIDQNRAHSYLYFSTDLPKMHKSRQETAYWLALAALYSWRGMVSGQEEWWPAKIAGFLSDYGGVKIYVSQWARDWADTWEAFLSKVNELDAKALAPVANVVQKQREAA</sequence>
<evidence type="ECO:0000313" key="1">
    <source>
        <dbReference type="EMBL" id="TCL26833.1"/>
    </source>
</evidence>
<gene>
    <name evidence="1" type="ORF">EV691_12939</name>
</gene>
<dbReference type="EMBL" id="SMMU01000029">
    <property type="protein sequence ID" value="TCL26833.1"/>
    <property type="molecule type" value="Genomic_DNA"/>
</dbReference>
<accession>A0A4R1PS49</accession>
<evidence type="ECO:0000313" key="2">
    <source>
        <dbReference type="Proteomes" id="UP000295169"/>
    </source>
</evidence>
<dbReference type="Proteomes" id="UP000295169">
    <property type="component" value="Unassembled WGS sequence"/>
</dbReference>
<protein>
    <submittedName>
        <fullName evidence="1">Uncharacterized protein</fullName>
    </submittedName>
</protein>